<reference evidence="1" key="1">
    <citation type="submission" date="2022-01" db="EMBL/GenBank/DDBJ databases">
        <title>Vibrio aestuarianus Clade A and Clade B isolates are associated with Pacific oyster (Crassostrea gigas) disease outbreaks across Ireland.</title>
        <authorList>
            <person name="Coyle N."/>
            <person name="O'Toole C."/>
            <person name="Thomas J.C.L."/>
            <person name="Ryder D."/>
            <person name="Cheslett D."/>
            <person name="Feist S."/>
            <person name="Bean T."/>
            <person name="Joseph A."/>
            <person name="Waina A."/>
            <person name="Feil E."/>
            <person name="Verner-Jeffreys D.W."/>
        </authorList>
    </citation>
    <scope>NUCLEOTIDE SEQUENCE</scope>
    <source>
        <strain evidence="1">S/17/14 A</strain>
    </source>
</reference>
<evidence type="ECO:0000313" key="2">
    <source>
        <dbReference type="Proteomes" id="UP001159663"/>
    </source>
</evidence>
<dbReference type="RefSeq" id="WP_280534744.1">
    <property type="nucleotide sequence ID" value="NZ_JAKMYJ010000089.1"/>
</dbReference>
<evidence type="ECO:0000313" key="1">
    <source>
        <dbReference type="EMBL" id="MDH5923908.1"/>
    </source>
</evidence>
<name>A0AA43G2X0_VIBSP</name>
<dbReference type="EMBL" id="JAKMYX010000141">
    <property type="protein sequence ID" value="MDH5923908.1"/>
    <property type="molecule type" value="Genomic_DNA"/>
</dbReference>
<sequence>MAQQNSTLTLPKMPNSDQRFAVGHESSPKNDSSLVLHSDCEYQDAKLELAFLEDKDNEMTAFYVRVADLSNAIKRYENQGFSIAQGSHISIAELKNAGFTMCEGQLYPSTLSKVRFQILRHFQLGSLNDNFIVMDVSTSSEKLFSFDLCPF</sequence>
<dbReference type="AlphaFoldDB" id="A0AA43G2X0"/>
<comment type="caution">
    <text evidence="1">The sequence shown here is derived from an EMBL/GenBank/DDBJ whole genome shotgun (WGS) entry which is preliminary data.</text>
</comment>
<accession>A0AA43G2X0</accession>
<gene>
    <name evidence="1" type="ORF">L8R85_23080</name>
</gene>
<organism evidence="1 2">
    <name type="scientific">Vibrio splendidus</name>
    <dbReference type="NCBI Taxonomy" id="29497"/>
    <lineage>
        <taxon>Bacteria</taxon>
        <taxon>Pseudomonadati</taxon>
        <taxon>Pseudomonadota</taxon>
        <taxon>Gammaproteobacteria</taxon>
        <taxon>Vibrionales</taxon>
        <taxon>Vibrionaceae</taxon>
        <taxon>Vibrio</taxon>
    </lineage>
</organism>
<dbReference type="Proteomes" id="UP001159663">
    <property type="component" value="Unassembled WGS sequence"/>
</dbReference>
<proteinExistence type="predicted"/>
<protein>
    <submittedName>
        <fullName evidence="1">Uncharacterized protein</fullName>
    </submittedName>
</protein>